<sequence>MDKADTATKLDLIVPVAIIQEQAQIRQERNKLIHSSENSLASTVAFDPPVSDGIVRFEGVFENLDGWMFNIGIADVSTVFGANKVPAADGNKDNIVCYLNVGTLQHRDGVISGNVQILEKQKIALEVNMVSIPHTLHFFVDGIEQPLSIFNIPAQIRFWIYLSRKDSQFTITRFNHLSSSSAKDVEGSKKLEWGKLWQDYGERNLGTNDGDLFDDDEDDEL</sequence>
<name>A0A5J4UU75_9EUKA</name>
<evidence type="ECO:0000313" key="3">
    <source>
        <dbReference type="Proteomes" id="UP000324800"/>
    </source>
</evidence>
<gene>
    <name evidence="2" type="ORF">EZS28_031198</name>
</gene>
<evidence type="ECO:0000313" key="2">
    <source>
        <dbReference type="EMBL" id="KAA6373275.1"/>
    </source>
</evidence>
<reference evidence="2 3" key="1">
    <citation type="submission" date="2019-03" db="EMBL/GenBank/DDBJ databases">
        <title>Single cell metagenomics reveals metabolic interactions within the superorganism composed of flagellate Streblomastix strix and complex community of Bacteroidetes bacteria on its surface.</title>
        <authorList>
            <person name="Treitli S.C."/>
            <person name="Kolisko M."/>
            <person name="Husnik F."/>
            <person name="Keeling P."/>
            <person name="Hampl V."/>
        </authorList>
    </citation>
    <scope>NUCLEOTIDE SEQUENCE [LARGE SCALE GENOMIC DNA]</scope>
    <source>
        <strain evidence="2">ST1C</strain>
    </source>
</reference>
<dbReference type="Proteomes" id="UP000324800">
    <property type="component" value="Unassembled WGS sequence"/>
</dbReference>
<feature type="compositionally biased region" description="Acidic residues" evidence="1">
    <location>
        <begin position="211"/>
        <end position="221"/>
    </location>
</feature>
<accession>A0A5J4UU75</accession>
<dbReference type="AlphaFoldDB" id="A0A5J4UU75"/>
<proteinExistence type="predicted"/>
<comment type="caution">
    <text evidence="2">The sequence shown here is derived from an EMBL/GenBank/DDBJ whole genome shotgun (WGS) entry which is preliminary data.</text>
</comment>
<protein>
    <submittedName>
        <fullName evidence="2">Uncharacterized protein</fullName>
    </submittedName>
</protein>
<evidence type="ECO:0000256" key="1">
    <source>
        <dbReference type="SAM" id="MobiDB-lite"/>
    </source>
</evidence>
<organism evidence="2 3">
    <name type="scientific">Streblomastix strix</name>
    <dbReference type="NCBI Taxonomy" id="222440"/>
    <lineage>
        <taxon>Eukaryota</taxon>
        <taxon>Metamonada</taxon>
        <taxon>Preaxostyla</taxon>
        <taxon>Oxymonadida</taxon>
        <taxon>Streblomastigidae</taxon>
        <taxon>Streblomastix</taxon>
    </lineage>
</organism>
<dbReference type="OrthoDB" id="445357at2759"/>
<feature type="region of interest" description="Disordered" evidence="1">
    <location>
        <begin position="201"/>
        <end position="221"/>
    </location>
</feature>
<dbReference type="EMBL" id="SNRW01012885">
    <property type="protein sequence ID" value="KAA6373275.1"/>
    <property type="molecule type" value="Genomic_DNA"/>
</dbReference>